<keyword evidence="2" id="KW-1185">Reference proteome</keyword>
<gene>
    <name evidence="1" type="ORF">H0A36_17105</name>
</gene>
<accession>A0A853ICD6</accession>
<proteinExistence type="predicted"/>
<dbReference type="Proteomes" id="UP000569732">
    <property type="component" value="Unassembled WGS sequence"/>
</dbReference>
<sequence>MMAAQLRQESTYNPDLMWDLSHLANSQLASDFFLQISHSFCIYSPASHKLYSHFNVESVDDGGRLIIEPTPCAYDNTYQFITPNSIKNTGIILYSGKYLHRNGYYLGIPIHKDECLKHFSLTKGIEFLNQTFMENTGAPFLPIILKGDLQAFKTTAPYLHLHRADIASMQELSALDRGDLFNTILDRFSLIIHADKAQH</sequence>
<reference evidence="1 2" key="1">
    <citation type="submission" date="2020-07" db="EMBL/GenBank/DDBJ databases">
        <title>Endozoicomonas sp. nov., isolated from sediment.</title>
        <authorList>
            <person name="Gu T."/>
        </authorList>
    </citation>
    <scope>NUCLEOTIDE SEQUENCE [LARGE SCALE GENOMIC DNA]</scope>
    <source>
        <strain evidence="1 2">SM1973</strain>
    </source>
</reference>
<protein>
    <submittedName>
        <fullName evidence="1">Uncharacterized protein</fullName>
    </submittedName>
</protein>
<organism evidence="1 2">
    <name type="scientific">Spartinivicinus marinus</name>
    <dbReference type="NCBI Taxonomy" id="2994442"/>
    <lineage>
        <taxon>Bacteria</taxon>
        <taxon>Pseudomonadati</taxon>
        <taxon>Pseudomonadota</taxon>
        <taxon>Gammaproteobacteria</taxon>
        <taxon>Oceanospirillales</taxon>
        <taxon>Zooshikellaceae</taxon>
        <taxon>Spartinivicinus</taxon>
    </lineage>
</organism>
<evidence type="ECO:0000313" key="1">
    <source>
        <dbReference type="EMBL" id="NYZ67734.1"/>
    </source>
</evidence>
<dbReference type="EMBL" id="JACCKB010000029">
    <property type="protein sequence ID" value="NYZ67734.1"/>
    <property type="molecule type" value="Genomic_DNA"/>
</dbReference>
<evidence type="ECO:0000313" key="2">
    <source>
        <dbReference type="Proteomes" id="UP000569732"/>
    </source>
</evidence>
<dbReference type="RefSeq" id="WP_180569756.1">
    <property type="nucleotide sequence ID" value="NZ_JACCKB010000029.1"/>
</dbReference>
<dbReference type="AlphaFoldDB" id="A0A853ICD6"/>
<comment type="caution">
    <text evidence="1">The sequence shown here is derived from an EMBL/GenBank/DDBJ whole genome shotgun (WGS) entry which is preliminary data.</text>
</comment>
<name>A0A853ICD6_9GAMM</name>